<evidence type="ECO:0000256" key="1">
    <source>
        <dbReference type="ARBA" id="ARBA00010558"/>
    </source>
</evidence>
<comment type="similarity">
    <text evidence="1">Belongs to the protease inhibitor I11 (ecotin) family.</text>
</comment>
<dbReference type="InterPro" id="IPR036198">
    <property type="entry name" value="Ecotin_sf"/>
</dbReference>
<dbReference type="NCBIfam" id="NF002987">
    <property type="entry name" value="PRK03719.1"/>
    <property type="match status" value="1"/>
</dbReference>
<dbReference type="PIRSF" id="PIRSF006865">
    <property type="entry name" value="Prot_inh_ecotin"/>
    <property type="match status" value="1"/>
</dbReference>
<evidence type="ECO:0000256" key="2">
    <source>
        <dbReference type="SAM" id="SignalP"/>
    </source>
</evidence>
<dbReference type="PANTHER" id="PTHR35890">
    <property type="match status" value="1"/>
</dbReference>
<keyword evidence="4" id="KW-1185">Reference proteome</keyword>
<keyword evidence="3" id="KW-0646">Protease inhibitor</keyword>
<dbReference type="Proteomes" id="UP001241056">
    <property type="component" value="Unassembled WGS sequence"/>
</dbReference>
<dbReference type="PROSITE" id="PS51257">
    <property type="entry name" value="PROKAR_LIPOPROTEIN"/>
    <property type="match status" value="1"/>
</dbReference>
<dbReference type="Pfam" id="PF03974">
    <property type="entry name" value="Ecotin"/>
    <property type="match status" value="1"/>
</dbReference>
<name>A0ABT7SRR7_9GAMM</name>
<dbReference type="SUPFAM" id="SSF49772">
    <property type="entry name" value="Ecotin, trypsin inhibitor"/>
    <property type="match status" value="1"/>
</dbReference>
<reference evidence="3 4" key="1">
    <citation type="submission" date="2023-06" db="EMBL/GenBank/DDBJ databases">
        <title>Thiopseudomonas sp. CY1220 draft genome sequence.</title>
        <authorList>
            <person name="Zhao G."/>
            <person name="An M."/>
        </authorList>
    </citation>
    <scope>NUCLEOTIDE SEQUENCE [LARGE SCALE GENOMIC DNA]</scope>
    <source>
        <strain evidence="3 4">CY1220</strain>
    </source>
</reference>
<dbReference type="InterPro" id="IPR005658">
    <property type="entry name" value="Prot_inh_ecotin"/>
</dbReference>
<proteinExistence type="inferred from homology"/>
<sequence length="161" mass="18062">MRKFFPVFIVSIAITLSGCAANSQQNLADVAPYPQAEEGYQRHVIWLPAKQDESRYQVELLPGKQMLTDCNTRSLAAEMSEHSLDGWGYSYYQVDGLKGSISTLMACPDGEQTPAFVPVNLSNTLLPYNSKLPIVLYAPVEIELRYRVWSAPAKYQQTQPQ</sequence>
<keyword evidence="2" id="KW-0732">Signal</keyword>
<dbReference type="EMBL" id="JAUCDY010000014">
    <property type="protein sequence ID" value="MDM7858679.1"/>
    <property type="molecule type" value="Genomic_DNA"/>
</dbReference>
<dbReference type="RefSeq" id="WP_289411473.1">
    <property type="nucleotide sequence ID" value="NZ_JAUCDY010000014.1"/>
</dbReference>
<evidence type="ECO:0000313" key="3">
    <source>
        <dbReference type="EMBL" id="MDM7858679.1"/>
    </source>
</evidence>
<feature type="signal peptide" evidence="2">
    <location>
        <begin position="1"/>
        <end position="20"/>
    </location>
</feature>
<feature type="chain" id="PRO_5047020668" evidence="2">
    <location>
        <begin position="21"/>
        <end position="161"/>
    </location>
</feature>
<keyword evidence="3" id="KW-0722">Serine protease inhibitor</keyword>
<organism evidence="3 4">
    <name type="scientific">Thiopseudomonas acetoxidans</name>
    <dbReference type="NCBI Taxonomy" id="3041622"/>
    <lineage>
        <taxon>Bacteria</taxon>
        <taxon>Pseudomonadati</taxon>
        <taxon>Pseudomonadota</taxon>
        <taxon>Gammaproteobacteria</taxon>
        <taxon>Pseudomonadales</taxon>
        <taxon>Pseudomonadaceae</taxon>
        <taxon>Thiopseudomonas</taxon>
    </lineage>
</organism>
<gene>
    <name evidence="3" type="primary">eco</name>
    <name evidence="3" type="ORF">QEZ41_10410</name>
</gene>
<comment type="caution">
    <text evidence="3">The sequence shown here is derived from an EMBL/GenBank/DDBJ whole genome shotgun (WGS) entry which is preliminary data.</text>
</comment>
<dbReference type="PANTHER" id="PTHR35890:SF3">
    <property type="entry name" value="ECOTIN"/>
    <property type="match status" value="1"/>
</dbReference>
<evidence type="ECO:0000313" key="4">
    <source>
        <dbReference type="Proteomes" id="UP001241056"/>
    </source>
</evidence>
<accession>A0ABT7SRR7</accession>
<dbReference type="Gene3D" id="2.60.40.550">
    <property type="entry name" value="Ecotin"/>
    <property type="match status" value="1"/>
</dbReference>
<dbReference type="GO" id="GO:0004867">
    <property type="term" value="F:serine-type endopeptidase inhibitor activity"/>
    <property type="evidence" value="ECO:0007669"/>
    <property type="project" value="UniProtKB-KW"/>
</dbReference>
<protein>
    <submittedName>
        <fullName evidence="3">Serine protease inhibitor ecotin</fullName>
    </submittedName>
</protein>